<evidence type="ECO:0000256" key="1">
    <source>
        <dbReference type="SAM" id="Phobius"/>
    </source>
</evidence>
<keyword evidence="1" id="KW-0472">Membrane</keyword>
<comment type="caution">
    <text evidence="2">The sequence shown here is derived from an EMBL/GenBank/DDBJ whole genome shotgun (WGS) entry which is preliminary data.</text>
</comment>
<accession>A0ABW3USV3</accession>
<dbReference type="RefSeq" id="WP_345589652.1">
    <property type="nucleotide sequence ID" value="NZ_BAABJG010000020.1"/>
</dbReference>
<evidence type="ECO:0000313" key="2">
    <source>
        <dbReference type="EMBL" id="MFD1223880.1"/>
    </source>
</evidence>
<keyword evidence="3" id="KW-1185">Reference proteome</keyword>
<reference evidence="3" key="1">
    <citation type="journal article" date="2019" name="Int. J. Syst. Evol. Microbiol.">
        <title>The Global Catalogue of Microorganisms (GCM) 10K type strain sequencing project: providing services to taxonomists for standard genome sequencing and annotation.</title>
        <authorList>
            <consortium name="The Broad Institute Genomics Platform"/>
            <consortium name="The Broad Institute Genome Sequencing Center for Infectious Disease"/>
            <person name="Wu L."/>
            <person name="Ma J."/>
        </authorList>
    </citation>
    <scope>NUCLEOTIDE SEQUENCE [LARGE SCALE GENOMIC DNA]</scope>
    <source>
        <strain evidence="3">CCUG 53270</strain>
    </source>
</reference>
<proteinExistence type="predicted"/>
<feature type="transmembrane region" description="Helical" evidence="1">
    <location>
        <begin position="23"/>
        <end position="40"/>
    </location>
</feature>
<evidence type="ECO:0008006" key="4">
    <source>
        <dbReference type="Google" id="ProtNLM"/>
    </source>
</evidence>
<gene>
    <name evidence="2" type="ORF">ACFQ4B_27520</name>
</gene>
<keyword evidence="1" id="KW-1133">Transmembrane helix</keyword>
<organism evidence="2 3">
    <name type="scientific">Paenibacillus vulneris</name>
    <dbReference type="NCBI Taxonomy" id="1133364"/>
    <lineage>
        <taxon>Bacteria</taxon>
        <taxon>Bacillati</taxon>
        <taxon>Bacillota</taxon>
        <taxon>Bacilli</taxon>
        <taxon>Bacillales</taxon>
        <taxon>Paenibacillaceae</taxon>
        <taxon>Paenibacillus</taxon>
    </lineage>
</organism>
<keyword evidence="1" id="KW-0812">Transmembrane</keyword>
<sequence>MTYGTSIWTPHENRKRRGLSARSIAKLIAFFLAILIRQVIA</sequence>
<protein>
    <recommendedName>
        <fullName evidence="4">Transposase</fullName>
    </recommendedName>
</protein>
<dbReference type="Proteomes" id="UP001597180">
    <property type="component" value="Unassembled WGS sequence"/>
</dbReference>
<name>A0ABW3USV3_9BACL</name>
<dbReference type="EMBL" id="JBHTLU010000037">
    <property type="protein sequence ID" value="MFD1223880.1"/>
    <property type="molecule type" value="Genomic_DNA"/>
</dbReference>
<evidence type="ECO:0000313" key="3">
    <source>
        <dbReference type="Proteomes" id="UP001597180"/>
    </source>
</evidence>